<organism evidence="2 3">
    <name type="scientific">Rhizophagus clarus</name>
    <dbReference type="NCBI Taxonomy" id="94130"/>
    <lineage>
        <taxon>Eukaryota</taxon>
        <taxon>Fungi</taxon>
        <taxon>Fungi incertae sedis</taxon>
        <taxon>Mucoromycota</taxon>
        <taxon>Glomeromycotina</taxon>
        <taxon>Glomeromycetes</taxon>
        <taxon>Glomerales</taxon>
        <taxon>Glomeraceae</taxon>
        <taxon>Rhizophagus</taxon>
    </lineage>
</organism>
<protein>
    <submittedName>
        <fullName evidence="2">Uncharacterized protein</fullName>
    </submittedName>
</protein>
<dbReference type="EMBL" id="BLAL01000356">
    <property type="protein sequence ID" value="GET04770.1"/>
    <property type="molecule type" value="Genomic_DNA"/>
</dbReference>
<gene>
    <name evidence="2" type="ORF">RCL2_003107100</name>
</gene>
<feature type="chain" id="PRO_5035002595" evidence="1">
    <location>
        <begin position="25"/>
        <end position="66"/>
    </location>
</feature>
<comment type="caution">
    <text evidence="2">The sequence shown here is derived from an EMBL/GenBank/DDBJ whole genome shotgun (WGS) entry which is preliminary data.</text>
</comment>
<evidence type="ECO:0000256" key="1">
    <source>
        <dbReference type="SAM" id="SignalP"/>
    </source>
</evidence>
<name>A0A8H3MEU0_9GLOM</name>
<evidence type="ECO:0000313" key="3">
    <source>
        <dbReference type="Proteomes" id="UP000615446"/>
    </source>
</evidence>
<accession>A0A8H3MEU0</accession>
<sequence>MIHTILSLLGLYLLILRIPTPIRRAIFSEHELIKKKPIYRSLRSVDEKIIENTSQLRISLGQMKSD</sequence>
<dbReference type="Proteomes" id="UP000615446">
    <property type="component" value="Unassembled WGS sequence"/>
</dbReference>
<feature type="signal peptide" evidence="1">
    <location>
        <begin position="1"/>
        <end position="24"/>
    </location>
</feature>
<dbReference type="AlphaFoldDB" id="A0A8H3MEU0"/>
<proteinExistence type="predicted"/>
<keyword evidence="1" id="KW-0732">Signal</keyword>
<evidence type="ECO:0000313" key="2">
    <source>
        <dbReference type="EMBL" id="GET04770.1"/>
    </source>
</evidence>
<reference evidence="2" key="1">
    <citation type="submission" date="2019-10" db="EMBL/GenBank/DDBJ databases">
        <title>Conservation and host-specific expression of non-tandemly repeated heterogenous ribosome RNA gene in arbuscular mycorrhizal fungi.</title>
        <authorList>
            <person name="Maeda T."/>
            <person name="Kobayashi Y."/>
            <person name="Nakagawa T."/>
            <person name="Ezawa T."/>
            <person name="Yamaguchi K."/>
            <person name="Bino T."/>
            <person name="Nishimoto Y."/>
            <person name="Shigenobu S."/>
            <person name="Kawaguchi M."/>
        </authorList>
    </citation>
    <scope>NUCLEOTIDE SEQUENCE</scope>
    <source>
        <strain evidence="2">HR1</strain>
    </source>
</reference>